<keyword evidence="7" id="KW-0479">Metal-binding</keyword>
<dbReference type="PANTHER" id="PTHR30529:SF1">
    <property type="entry name" value="CYTOCHROME B561 HOMOLOG 2"/>
    <property type="match status" value="1"/>
</dbReference>
<feature type="domain" description="Cytochrome b561 bacterial/Ni-hydrogenase" evidence="14">
    <location>
        <begin position="16"/>
        <end position="186"/>
    </location>
</feature>
<dbReference type="InterPro" id="IPR011577">
    <property type="entry name" value="Cyt_b561_bac/Ni-Hgenase"/>
</dbReference>
<keyword evidence="4" id="KW-1003">Cell membrane</keyword>
<evidence type="ECO:0000256" key="8">
    <source>
        <dbReference type="ARBA" id="ARBA00022982"/>
    </source>
</evidence>
<evidence type="ECO:0000256" key="10">
    <source>
        <dbReference type="ARBA" id="ARBA00023004"/>
    </source>
</evidence>
<keyword evidence="11 13" id="KW-0472">Membrane</keyword>
<organism evidence="15 16">
    <name type="scientific">Rhodopseudomonas palustris</name>
    <dbReference type="NCBI Taxonomy" id="1076"/>
    <lineage>
        <taxon>Bacteria</taxon>
        <taxon>Pseudomonadati</taxon>
        <taxon>Pseudomonadota</taxon>
        <taxon>Alphaproteobacteria</taxon>
        <taxon>Hyphomicrobiales</taxon>
        <taxon>Nitrobacteraceae</taxon>
        <taxon>Rhodopseudomonas</taxon>
    </lineage>
</organism>
<dbReference type="GO" id="GO:0020037">
    <property type="term" value="F:heme binding"/>
    <property type="evidence" value="ECO:0007669"/>
    <property type="project" value="TreeGrafter"/>
</dbReference>
<comment type="subcellular location">
    <subcellularLocation>
        <location evidence="2">Cell membrane</location>
        <topology evidence="2">Multi-pass membrane protein</topology>
    </subcellularLocation>
</comment>
<evidence type="ECO:0000256" key="3">
    <source>
        <dbReference type="ARBA" id="ARBA00022448"/>
    </source>
</evidence>
<dbReference type="GO" id="GO:0022904">
    <property type="term" value="P:respiratory electron transport chain"/>
    <property type="evidence" value="ECO:0007669"/>
    <property type="project" value="InterPro"/>
</dbReference>
<dbReference type="Proteomes" id="UP001163166">
    <property type="component" value="Chromosome"/>
</dbReference>
<evidence type="ECO:0000256" key="7">
    <source>
        <dbReference type="ARBA" id="ARBA00022723"/>
    </source>
</evidence>
<comment type="similarity">
    <text evidence="12">Belongs to the cytochrome b561 family.</text>
</comment>
<keyword evidence="3" id="KW-0813">Transport</keyword>
<evidence type="ECO:0000256" key="13">
    <source>
        <dbReference type="SAM" id="Phobius"/>
    </source>
</evidence>
<name>A0AAX3DZG7_RHOPL</name>
<keyword evidence="10" id="KW-0408">Iron</keyword>
<evidence type="ECO:0000256" key="6">
    <source>
        <dbReference type="ARBA" id="ARBA00022692"/>
    </source>
</evidence>
<comment type="cofactor">
    <cofactor evidence="1">
        <name>heme b</name>
        <dbReference type="ChEBI" id="CHEBI:60344"/>
    </cofactor>
</comment>
<feature type="transmembrane region" description="Helical" evidence="13">
    <location>
        <begin position="154"/>
        <end position="174"/>
    </location>
</feature>
<dbReference type="InterPro" id="IPR016174">
    <property type="entry name" value="Di-haem_cyt_TM"/>
</dbReference>
<evidence type="ECO:0000313" key="16">
    <source>
        <dbReference type="Proteomes" id="UP001163166"/>
    </source>
</evidence>
<dbReference type="EMBL" id="CP076676">
    <property type="protein sequence ID" value="UYO40226.1"/>
    <property type="molecule type" value="Genomic_DNA"/>
</dbReference>
<evidence type="ECO:0000256" key="4">
    <source>
        <dbReference type="ARBA" id="ARBA00022475"/>
    </source>
</evidence>
<feature type="transmembrane region" description="Helical" evidence="13">
    <location>
        <begin position="22"/>
        <end position="45"/>
    </location>
</feature>
<dbReference type="GO" id="GO:0009055">
    <property type="term" value="F:electron transfer activity"/>
    <property type="evidence" value="ECO:0007669"/>
    <property type="project" value="InterPro"/>
</dbReference>
<dbReference type="SUPFAM" id="SSF81342">
    <property type="entry name" value="Transmembrane di-heme cytochromes"/>
    <property type="match status" value="1"/>
</dbReference>
<evidence type="ECO:0000256" key="2">
    <source>
        <dbReference type="ARBA" id="ARBA00004651"/>
    </source>
</evidence>
<proteinExistence type="inferred from homology"/>
<evidence type="ECO:0000259" key="14">
    <source>
        <dbReference type="Pfam" id="PF01292"/>
    </source>
</evidence>
<dbReference type="GO" id="GO:0005886">
    <property type="term" value="C:plasma membrane"/>
    <property type="evidence" value="ECO:0007669"/>
    <property type="project" value="UniProtKB-SubCell"/>
</dbReference>
<gene>
    <name evidence="15" type="ORF">KQX62_02620</name>
</gene>
<evidence type="ECO:0000256" key="11">
    <source>
        <dbReference type="ARBA" id="ARBA00023136"/>
    </source>
</evidence>
<dbReference type="Pfam" id="PF01292">
    <property type="entry name" value="Ni_hydr_CYTB"/>
    <property type="match status" value="1"/>
</dbReference>
<evidence type="ECO:0000256" key="12">
    <source>
        <dbReference type="ARBA" id="ARBA00037975"/>
    </source>
</evidence>
<dbReference type="Gene3D" id="1.20.950.20">
    <property type="entry name" value="Transmembrane di-heme cytochromes, Chain C"/>
    <property type="match status" value="1"/>
</dbReference>
<protein>
    <submittedName>
        <fullName evidence="15">Cytochrome b</fullName>
    </submittedName>
</protein>
<evidence type="ECO:0000313" key="15">
    <source>
        <dbReference type="EMBL" id="UYO40226.1"/>
    </source>
</evidence>
<feature type="transmembrane region" description="Helical" evidence="13">
    <location>
        <begin position="57"/>
        <end position="78"/>
    </location>
</feature>
<keyword evidence="6 13" id="KW-0812">Transmembrane</keyword>
<dbReference type="PANTHER" id="PTHR30529">
    <property type="entry name" value="CYTOCHROME B561"/>
    <property type="match status" value="1"/>
</dbReference>
<evidence type="ECO:0000256" key="1">
    <source>
        <dbReference type="ARBA" id="ARBA00001970"/>
    </source>
</evidence>
<dbReference type="RefSeq" id="WP_264075323.1">
    <property type="nucleotide sequence ID" value="NZ_CP076676.1"/>
</dbReference>
<keyword evidence="9 13" id="KW-1133">Transmembrane helix</keyword>
<dbReference type="AlphaFoldDB" id="A0AAX3DZG7"/>
<dbReference type="GO" id="GO:0046872">
    <property type="term" value="F:metal ion binding"/>
    <property type="evidence" value="ECO:0007669"/>
    <property type="project" value="UniProtKB-KW"/>
</dbReference>
<feature type="transmembrane region" description="Helical" evidence="13">
    <location>
        <begin position="98"/>
        <end position="117"/>
    </location>
</feature>
<keyword evidence="5" id="KW-0349">Heme</keyword>
<sequence>MTASDDAPISTDRFMFGRAQRWLHWSMALLIFAAIGLGIVSAYYPSGQQPRQGLLELHKSIGFTILALLIVRIVWRLISGEPPYRRPLGHLTEMAARAGHLALYGLMLFMPVSGYLFSGAGGYSLPWFGLFQWPRLVPRDHALSEWGQMLHDRGAWVLGAVLAVHLGAVCWHQFVKRDEVLSRMTGRASES</sequence>
<keyword evidence="8" id="KW-0249">Electron transport</keyword>
<evidence type="ECO:0000256" key="9">
    <source>
        <dbReference type="ARBA" id="ARBA00022989"/>
    </source>
</evidence>
<evidence type="ECO:0000256" key="5">
    <source>
        <dbReference type="ARBA" id="ARBA00022617"/>
    </source>
</evidence>
<dbReference type="InterPro" id="IPR052168">
    <property type="entry name" value="Cytochrome_b561_oxidase"/>
</dbReference>
<reference evidence="15" key="1">
    <citation type="journal article" date="2022" name="Biol. Control">
        <title>In silico genomic analysis of Rhodopseudomonas palustris strains revealed potential biocontrol agents and crop yield enhancers.</title>
        <authorList>
            <person name="Surachat K."/>
            <person name="Kantachote D."/>
            <person name="Deachamag P."/>
            <person name="Wonglapsuwan M."/>
        </authorList>
    </citation>
    <scope>NUCLEOTIDE SEQUENCE</scope>
    <source>
        <strain evidence="15">TLS06</strain>
    </source>
</reference>
<accession>A0AAX3DZG7</accession>